<sequence length="336" mass="36370">MSLDKESMPPFSLAAPSRFDLSTYLGRVKHFYNTTDPSTLLYSKSKIMEAKALMESFKHGTVDPSVTNTQLWKARKLCDSALHPDTGELIFPLFRFSAFAPANIPIAAMLLYPTANPYFIITAQFINQTYNVCVNYANRNASSNMSTSTLLTAYGAAVTSSCGLALGFGKISRMLAARAGGSPSPLMVAAQRAVVPYLAVVGAGIVNLLCIRQTEFSEGVTVYSEGGEDLGKSVVAGRDALKKCSIVRALWCIPICCPPLIMSLVDKVKVIRQNPRLRFIAELVVIGASVGFGVPPALAAYPQRDSLPVTAIESRFHNLIDESGKPIDRVYFNKGL</sequence>
<reference evidence="10" key="1">
    <citation type="submission" date="2009-08" db="EMBL/GenBank/DDBJ databases">
        <title>Annotation of Salpingoeca rosetta.</title>
        <authorList>
            <consortium name="The Broad Institute Genome Sequencing Platform"/>
            <person name="Russ C."/>
            <person name="Cuomo C."/>
            <person name="Burger G."/>
            <person name="Gray M.W."/>
            <person name="Holland P.W.H."/>
            <person name="King N."/>
            <person name="Lang F.B.F."/>
            <person name="Roger A.J."/>
            <person name="Ruiz-Trillo I."/>
            <person name="Young S.K."/>
            <person name="Zeng Q."/>
            <person name="Gargeya S."/>
            <person name="Alvarado L."/>
            <person name="Berlin A."/>
            <person name="Chapman S.B."/>
            <person name="Chen Z."/>
            <person name="Freedman E."/>
            <person name="Gellesch M."/>
            <person name="Goldberg J."/>
            <person name="Griggs A."/>
            <person name="Gujja S."/>
            <person name="Heilman E."/>
            <person name="Heiman D."/>
            <person name="Howarth C."/>
            <person name="Mehta T."/>
            <person name="Neiman D."/>
            <person name="Pearson M."/>
            <person name="Roberts A."/>
            <person name="Saif S."/>
            <person name="Shea T."/>
            <person name="Shenoy N."/>
            <person name="Sisk P."/>
            <person name="Stolte C."/>
            <person name="Sykes S."/>
            <person name="White J."/>
            <person name="Yandava C."/>
            <person name="Haas B."/>
            <person name="Nusbaum C."/>
            <person name="Birren B."/>
        </authorList>
    </citation>
    <scope>NUCLEOTIDE SEQUENCE [LARGE SCALE GENOMIC DNA]</scope>
    <source>
        <strain evidence="10">ATCC 50818</strain>
    </source>
</reference>
<dbReference type="InParanoid" id="F2UI50"/>
<evidence type="ECO:0000256" key="4">
    <source>
        <dbReference type="ARBA" id="ARBA00022692"/>
    </source>
</evidence>
<evidence type="ECO:0000256" key="3">
    <source>
        <dbReference type="ARBA" id="ARBA00022448"/>
    </source>
</evidence>
<gene>
    <name evidence="10" type="ORF">PTSG_08149</name>
</gene>
<dbReference type="OMA" id="LQRYVPF"/>
<dbReference type="RefSeq" id="XP_004991171.1">
    <property type="nucleotide sequence ID" value="XM_004991114.1"/>
</dbReference>
<comment type="subcellular location">
    <subcellularLocation>
        <location evidence="1">Mitochondrion membrane</location>
        <topology evidence="1">Multi-pass membrane protein</topology>
    </subcellularLocation>
</comment>
<keyword evidence="7" id="KW-0496">Mitochondrion</keyword>
<dbReference type="GO" id="GO:0005743">
    <property type="term" value="C:mitochondrial inner membrane"/>
    <property type="evidence" value="ECO:0007669"/>
    <property type="project" value="TreeGrafter"/>
</dbReference>
<dbReference type="GO" id="GO:0006865">
    <property type="term" value="P:amino acid transport"/>
    <property type="evidence" value="ECO:0007669"/>
    <property type="project" value="UniProtKB-KW"/>
</dbReference>
<accession>F2UI50</accession>
<dbReference type="GO" id="GO:0015075">
    <property type="term" value="F:monoatomic ion transmembrane transporter activity"/>
    <property type="evidence" value="ECO:0007669"/>
    <property type="project" value="InterPro"/>
</dbReference>
<dbReference type="PANTHER" id="PTHR11153">
    <property type="entry name" value="SIDEROFLEXIN"/>
    <property type="match status" value="1"/>
</dbReference>
<dbReference type="InterPro" id="IPR004686">
    <property type="entry name" value="Mtc"/>
</dbReference>
<keyword evidence="5" id="KW-0029">Amino-acid transport</keyword>
<dbReference type="OrthoDB" id="6608471at2759"/>
<evidence type="ECO:0000256" key="7">
    <source>
        <dbReference type="ARBA" id="ARBA00023128"/>
    </source>
</evidence>
<evidence type="ECO:0000256" key="5">
    <source>
        <dbReference type="ARBA" id="ARBA00022970"/>
    </source>
</evidence>
<evidence type="ECO:0000313" key="11">
    <source>
        <dbReference type="Proteomes" id="UP000007799"/>
    </source>
</evidence>
<dbReference type="PANTHER" id="PTHR11153:SF6">
    <property type="entry name" value="SIDEROFLEXIN-5"/>
    <property type="match status" value="1"/>
</dbReference>
<dbReference type="Proteomes" id="UP000007799">
    <property type="component" value="Unassembled WGS sequence"/>
</dbReference>
<evidence type="ECO:0000256" key="1">
    <source>
        <dbReference type="ARBA" id="ARBA00004225"/>
    </source>
</evidence>
<protein>
    <submittedName>
        <fullName evidence="10">Sideroflexin 5</fullName>
    </submittedName>
</protein>
<comment type="similarity">
    <text evidence="2">Belongs to the sideroflexin family.</text>
</comment>
<evidence type="ECO:0000256" key="9">
    <source>
        <dbReference type="SAM" id="Phobius"/>
    </source>
</evidence>
<dbReference type="EMBL" id="GL832975">
    <property type="protein sequence ID" value="EGD76799.1"/>
    <property type="molecule type" value="Genomic_DNA"/>
</dbReference>
<evidence type="ECO:0000256" key="8">
    <source>
        <dbReference type="ARBA" id="ARBA00023136"/>
    </source>
</evidence>
<keyword evidence="11" id="KW-1185">Reference proteome</keyword>
<feature type="transmembrane region" description="Helical" evidence="9">
    <location>
        <begin position="277"/>
        <end position="298"/>
    </location>
</feature>
<evidence type="ECO:0000313" key="10">
    <source>
        <dbReference type="EMBL" id="EGD76799.1"/>
    </source>
</evidence>
<keyword evidence="3" id="KW-0813">Transport</keyword>
<dbReference type="GeneID" id="16071733"/>
<dbReference type="AlphaFoldDB" id="F2UI50"/>
<name>F2UI50_SALR5</name>
<keyword evidence="4 9" id="KW-0812">Transmembrane</keyword>
<keyword evidence="8 9" id="KW-0472">Membrane</keyword>
<proteinExistence type="inferred from homology"/>
<dbReference type="eggNOG" id="KOG3767">
    <property type="taxonomic scope" value="Eukaryota"/>
</dbReference>
<evidence type="ECO:0000256" key="6">
    <source>
        <dbReference type="ARBA" id="ARBA00022989"/>
    </source>
</evidence>
<evidence type="ECO:0000256" key="2">
    <source>
        <dbReference type="ARBA" id="ARBA00005974"/>
    </source>
</evidence>
<dbReference type="STRING" id="946362.F2UI50"/>
<keyword evidence="6 9" id="KW-1133">Transmembrane helix</keyword>
<dbReference type="GO" id="GO:1990542">
    <property type="term" value="P:mitochondrial transmembrane transport"/>
    <property type="evidence" value="ECO:0007669"/>
    <property type="project" value="TreeGrafter"/>
</dbReference>
<dbReference type="KEGG" id="sre:PTSG_08149"/>
<organism evidence="11">
    <name type="scientific">Salpingoeca rosetta (strain ATCC 50818 / BSB-021)</name>
    <dbReference type="NCBI Taxonomy" id="946362"/>
    <lineage>
        <taxon>Eukaryota</taxon>
        <taxon>Choanoflagellata</taxon>
        <taxon>Craspedida</taxon>
        <taxon>Salpingoecidae</taxon>
        <taxon>Salpingoeca</taxon>
    </lineage>
</organism>
<dbReference type="Pfam" id="PF03820">
    <property type="entry name" value="SFXNs"/>
    <property type="match status" value="1"/>
</dbReference>